<organism evidence="1">
    <name type="scientific">Tanacetum cinerariifolium</name>
    <name type="common">Dalmatian daisy</name>
    <name type="synonym">Chrysanthemum cinerariifolium</name>
    <dbReference type="NCBI Taxonomy" id="118510"/>
    <lineage>
        <taxon>Eukaryota</taxon>
        <taxon>Viridiplantae</taxon>
        <taxon>Streptophyta</taxon>
        <taxon>Embryophyta</taxon>
        <taxon>Tracheophyta</taxon>
        <taxon>Spermatophyta</taxon>
        <taxon>Magnoliopsida</taxon>
        <taxon>eudicotyledons</taxon>
        <taxon>Gunneridae</taxon>
        <taxon>Pentapetalae</taxon>
        <taxon>asterids</taxon>
        <taxon>campanulids</taxon>
        <taxon>Asterales</taxon>
        <taxon>Asteraceae</taxon>
        <taxon>Asteroideae</taxon>
        <taxon>Anthemideae</taxon>
        <taxon>Anthemidinae</taxon>
        <taxon>Tanacetum</taxon>
    </lineage>
</organism>
<proteinExistence type="predicted"/>
<comment type="caution">
    <text evidence="1">The sequence shown here is derived from an EMBL/GenBank/DDBJ whole genome shotgun (WGS) entry which is preliminary data.</text>
</comment>
<dbReference type="AlphaFoldDB" id="A0A699RA50"/>
<feature type="non-terminal residue" evidence="1">
    <location>
        <position position="197"/>
    </location>
</feature>
<gene>
    <name evidence="1" type="ORF">Tci_854655</name>
</gene>
<protein>
    <submittedName>
        <fullName evidence="1">Uncharacterized protein</fullName>
    </submittedName>
</protein>
<dbReference type="EMBL" id="BKCJ011085737">
    <property type="protein sequence ID" value="GFC82685.1"/>
    <property type="molecule type" value="Genomic_DNA"/>
</dbReference>
<reference evidence="1" key="1">
    <citation type="journal article" date="2019" name="Sci. Rep.">
        <title>Draft genome of Tanacetum cinerariifolium, the natural source of mosquito coil.</title>
        <authorList>
            <person name="Yamashiro T."/>
            <person name="Shiraishi A."/>
            <person name="Satake H."/>
            <person name="Nakayama K."/>
        </authorList>
    </citation>
    <scope>NUCLEOTIDE SEQUENCE</scope>
</reference>
<sequence length="197" mass="22246">MLNFLGPRQVRYVHEAVHTFFQFYEQAEVGQVAHGAAVLGAYCKLLSEVAASPRVFGQLLDAEAHLAVFAVEGQYYCLYRIALLDEVLRVAQVLAPAHFRYVDEAFNARYHFHEGAVCFARVSDAAPRNVRDVQQTIDTAEVDEHAEVGHVLDVAFQNLTFFEVVQDGFALLLEVLLDEDFVRHNHVVESGVDFHHF</sequence>
<dbReference type="AntiFam" id="ANF00204">
    <property type="entry name" value="Shadow ORF (opposite rpsA)"/>
</dbReference>
<name>A0A699RA50_TANCI</name>
<accession>A0A699RA50</accession>
<evidence type="ECO:0000313" key="1">
    <source>
        <dbReference type="EMBL" id="GFC82685.1"/>
    </source>
</evidence>